<dbReference type="SMART" id="SM00220">
    <property type="entry name" value="S_TKc"/>
    <property type="match status" value="1"/>
</dbReference>
<keyword evidence="3" id="KW-0195">Cyclin</keyword>
<dbReference type="PROSITE" id="PS50011">
    <property type="entry name" value="PROTEIN_KINASE_DOM"/>
    <property type="match status" value="1"/>
</dbReference>
<dbReference type="SUPFAM" id="SSF56112">
    <property type="entry name" value="Protein kinase-like (PK-like)"/>
    <property type="match status" value="1"/>
</dbReference>
<dbReference type="Pfam" id="PF00134">
    <property type="entry name" value="Cyclin_N"/>
    <property type="match status" value="1"/>
</dbReference>
<proteinExistence type="predicted"/>
<dbReference type="Gene3D" id="1.10.472.10">
    <property type="entry name" value="Cyclin-like"/>
    <property type="match status" value="2"/>
</dbReference>
<evidence type="ECO:0000313" key="12">
    <source>
        <dbReference type="Proteomes" id="UP001189429"/>
    </source>
</evidence>
<evidence type="ECO:0000313" key="11">
    <source>
        <dbReference type="EMBL" id="CAK0798231.1"/>
    </source>
</evidence>
<dbReference type="InterPro" id="IPR050108">
    <property type="entry name" value="CDK"/>
</dbReference>
<gene>
    <name evidence="11" type="ORF">PCOR1329_LOCUS7046</name>
</gene>
<feature type="region of interest" description="Disordered" evidence="9">
    <location>
        <begin position="3195"/>
        <end position="3214"/>
    </location>
</feature>
<evidence type="ECO:0000256" key="3">
    <source>
        <dbReference type="ARBA" id="ARBA00023127"/>
    </source>
</evidence>
<evidence type="ECO:0000256" key="5">
    <source>
        <dbReference type="ARBA" id="ARBA00039612"/>
    </source>
</evidence>
<dbReference type="InterPro" id="IPR011009">
    <property type="entry name" value="Kinase-like_dom_sf"/>
</dbReference>
<dbReference type="EMBL" id="CAUYUJ010001903">
    <property type="protein sequence ID" value="CAK0798231.1"/>
    <property type="molecule type" value="Genomic_DNA"/>
</dbReference>
<dbReference type="InterPro" id="IPR000719">
    <property type="entry name" value="Prot_kinase_dom"/>
</dbReference>
<dbReference type="InterPro" id="IPR036915">
    <property type="entry name" value="Cyclin-like_sf"/>
</dbReference>
<sequence length="3645" mass="384368">MAGGLAAQCRRSARHWHAWLERGDSSPAEADAVFTDPVLCARLAAPLSHFEAPSVGGAGIGGALPQRAAELAEAAAEALGVSREVAEGLVQLYADDQLRELSALHYEGDRMDVVELGQEAALQELARLLHAEKCEAFQVVACVLRTAQDDNHPWSAQCRELAQRLLSKDDLVQNLWHAYLGISAGPRFTSAAPERAEVLGRVREGLDLELCLLECLLLAFHDPELRPEMCPPAHGRLAEMADEFLRQRCLGSLRRCAHAHGWLLGEPEVCARAQRVGDLCLAVLLQGLALEDAVVEHAGGRKGQHPLLGSPEDARRLHRAFTTGWLEVCEHVGASRGSARPDLVHCARLASLGVLGWASMLAAMPQAYRDEHGLGFERIVSSSLLRSSRLFSEAARDIVDRGFLLRDAPNRQHGAARSAFHGLLAAAAEGFRLEGPLCGVHAAMSTLMSAVFEGQVEASEYFWTSDYASQKRCFQVLHGWLAGFPMHLPELLGLLAGLASSVHALAFVQAPLDTILLPYSVVQHVADLAPDSGPGATGEAPAPTRVLLREAVYTEEVALRAHGLLLPWWHLPACTVLRAGSRGLLLGAGADGQAGAPARRVQLRLEGPGLPTWRLALAAWDAVLVGLGCTTGAAEGAAGALPPSAGQLLLAVVQLFCGLLDSGPQALVALRGHLPADEQDSGDGLVARLFASFFACADLPDAAGRRALPAILRALACCLAAPHAAPQCSALMRLLGGAAHPRFRAPGGASFVGVLTSTVDLEREAGCYPATSAALGLFAAVLRCCGPAELLALRGEGGSGNAAFGQLLDFSFGLCFARCGFWEFRTRADRWGILLACIEVASALMPLMECFNWPLPPGLASADGGADEDTAAASGGTEQLCASVGLLRAAQLRVLRSWSEAAFVPALLHCLSCDVVFGDCPGQSGRQFVGFWSLSHADSACTCDGVPELGDVGPPPVSGAQLLAGALRCLHSLLSLVLHPAGPSPHYASLARHLLEVSTAREPTDSTPGLLAARGGAPSQDGRPPRRADLVQSLYAHACGAAPDAARWAACSLTALCALWQRADAGALPSPAALAGAAAPRQAAAPSASAPPRRPPLLALLAVPSAGRFGAAADAAAAGVAGAGAPQPSPLAARLARRVLGVVGDTRGDAALRRAFAGLARAALAGAGAGLFLCEAAELLPQGRGTESVAEVSSLTKLNNMCETIMETQTEIAQAKNAALQANATAEAAMTGMKQIKKYIETVKLALKELQQEFAAFKELRGGRLFYTVAAADCYRGTAILLNRGEVFVDWLHANKLLATNMLMQKQYYARWTHQSLVWPAAALKQFTDKCCCAKLTVPAVDLRDRWGNNPKDGMTFMPYSSRDSRDVDMGASDAGASLSSIAEFEVEAAVAACARGAAAARAAWADPEADAERGQLLLALLALLDDLAAADASLLCGSFAQPVASGPCRYATVWSLLSDLVPSVCAKWAPRAGTGADADRAGADAGRALEPLLALSAVLRLAQRGCQESARMRAEAPEAHTALLELLGVLLGPGGIGLVLPSALALEQGTGATARGADLGGGVQHPFGRRAAEELCEIACGRGAGPGVVDAAAARGLLRDALPQGRLGCFGGFDGATALHSGSLAMDDEFCVVATLLPAHQPSVRLALASVCGCGAQVEDLTSGFVALSARKAVASARALAVEALDDLVCTALRQAMDGKGGGQAMPLLGSLLESLVRLLHDLLQHLELLADHSAFFARLVSLAVRTLAAPSQASALLCASPQVTSALGQDFDAATGSSPAQEARPVQSMLRHETPLGLALVRGLTSVLRIFLTQAALESGEVHRGQTEVVMAALPLLLLLVPALQHSPKPACPMTALAAAPQAAEGPSEAQPVLLELLEALSGIVDVFGTEARAAALDAAAAVPRDVAEPGWPPASGGGPLAAVRSAGLPGGLSQRRGLAVLRSPEEAAEQAAARTQAAVLDHAAASGLVATAVAVVERTVVALGRHGRRGHHGLGDRTLSLLQRGVLPQLLGRSSPVLAPLPEHLRSRGRVQWPSTARAPLDAVMRPAGWERASEAALACELGAALGGLLAVAQTAGGAVLLAEHRVFALLACSPLLQSAALPADASGRFPGPYSGPVAGAASRGFDGPMGSAAPQGAAGVPWRRPLHTCWCQALLLVAALLASAPQLGGEAVVFLEAFAPRLRFIFRSGLQSGQMAVLEEASAACRVLALMRHRCGVVESILADAATQAFVFIIGACLSERSVPSEVFLPISEAERVAARVAPDSEASPAEVPSVFHQRVERIALDLVKSLLAALLFASSSPTWLSHAAAAGGSAFGISALAAVPRGQWPSRGLLGALGGLSPPGRGAAGPGAADCAAGQLLWFAVMDVVLECARRVAEIAEALRGPRRASLVLVRAPGADGGPLVPFSLALAPLEPEGAMAGAEASPYAGPSSSPGSLAKGLKRQTLLQSPTVGPIMSPLTTAGPSPAGEEASRKGAEPQRSVQQRRMALHPGRCLGGQVADGVVPEFTSLEDLAQLCWTVVEMSCTLMCHFCEATQSGAGSAGAERSAAPGASVLHGLLSLLHELCAPSSLRALGVSPATAEYLESLGDSLRSGHRLGALEGEVPSAAPCTEFVFENFTSWFKRLDNKASFDRLLDIKGKFHQLLTGLSHIHNRGIMHRNLKPDNVFIDEHGLVKLGDFTTTRMLDLPVQAYTPEDPKERDRSGREMRRLWYRAPELILRDEIYGPKVDLWSVGCLLAEAATSKALFQSDSEIDHLFRVFRLLGTPSITSWPEVVGMKNFSPKFPMYSRISFAQVTRAACCSSASDGAGLEKQAHRERSEILQHVLGVAAVLGPDGMFALDNLITIPPSSRAGADSLLNSVFLSSSSSQPGPGLDPRTKIWLHADPGSPPAIDLFDGTIADDSQDRLPVCQKSSPSGYRPADGYDVYRSALLMSDESQDIRAKDAIAEDVAGARTEACPPVSIPPGMMSSSMVWKILGAMQQRERLLTRSSGRGDLEVEGAGTLPRLPPGFDAGQRAVLVDFIISLASALSLSDITLHLAVSVADRYLALLEAPLGPFGGMQVVGATCLKIADVFSEQSKEYYKQENVVEYADATNGQAPSDKMLICEKELLPQINFDLHRPTVHWFVQCFLAYGRFTPAGDVAKTASFISDLVLLDYDLLAYPASLRAQCALLLAVFLVQRAPVLRRRPSDAPPSQGGAAAGPASPVHLSLRRGDPTVMAVPDELKNLLCSLMFEQTGAIKVYKLKFLRADTVAAFQKKANAIGLSWQDFGDQSIHPLRIRGGLPLHVRQKKRAFSSIYVGTKQLLMKSVVTDSDVYELVSAKQGTGINFVFEPHRSALNHWGITDDQAQTLLEAHYFLSYPFVFYARLDRICSNAPTADLLDFSPVSSATWNISDLYFHPGHAPVYLHLEPWRPTGAICSSLRVFRRLSYAGKFEELANGQDFSSGPSFRFLEMEAVMVAAGQECELEMCRSKAESRQEGVACCFRLARAHHGAIRKLSMRALSAHPIPEQFYKIDLRQFTHWIGFRHHLSQLMRHELEEQGRAIRADSSAQASTAEFHLDRIRRLARAWKASQRNISLKGIIGVDGSELAEPNTCAKMLADHWVSAFARGREFAGAGGPMGPNEASLEVGKFWITY</sequence>
<comment type="subunit">
    <text evidence="4">May form a complex composed of at least the catalytic subunit CRK2 and a cyclin.</text>
</comment>
<evidence type="ECO:0000256" key="1">
    <source>
        <dbReference type="ARBA" id="ARBA00022741"/>
    </source>
</evidence>
<dbReference type="Gene3D" id="1.10.510.10">
    <property type="entry name" value="Transferase(Phosphotransferase) domain 1"/>
    <property type="match status" value="1"/>
</dbReference>
<dbReference type="PANTHER" id="PTHR24056">
    <property type="entry name" value="CELL DIVISION PROTEIN KINASE"/>
    <property type="match status" value="1"/>
</dbReference>
<protein>
    <recommendedName>
        <fullName evidence="5">Cyclin-dependent kinase 2 homolog</fullName>
    </recommendedName>
    <alternativeName>
        <fullName evidence="6">Cell division control protein 2 homolog</fullName>
    </alternativeName>
    <alternativeName>
        <fullName evidence="7">cdc2-related kinase 2</fullName>
    </alternativeName>
</protein>
<feature type="domain" description="Protein kinase" evidence="10">
    <location>
        <begin position="2537"/>
        <end position="2869"/>
    </location>
</feature>
<dbReference type="Pfam" id="PF00069">
    <property type="entry name" value="Pkinase"/>
    <property type="match status" value="1"/>
</dbReference>
<dbReference type="InterPro" id="IPR004367">
    <property type="entry name" value="Cyclin_C-dom"/>
</dbReference>
<evidence type="ECO:0000256" key="2">
    <source>
        <dbReference type="ARBA" id="ARBA00022840"/>
    </source>
</evidence>
<keyword evidence="1" id="KW-0547">Nucleotide-binding</keyword>
<keyword evidence="8" id="KW-0175">Coiled coil</keyword>
<organism evidence="11 12">
    <name type="scientific">Prorocentrum cordatum</name>
    <dbReference type="NCBI Taxonomy" id="2364126"/>
    <lineage>
        <taxon>Eukaryota</taxon>
        <taxon>Sar</taxon>
        <taxon>Alveolata</taxon>
        <taxon>Dinophyceae</taxon>
        <taxon>Prorocentrales</taxon>
        <taxon>Prorocentraceae</taxon>
        <taxon>Prorocentrum</taxon>
    </lineage>
</organism>
<dbReference type="Proteomes" id="UP001189429">
    <property type="component" value="Unassembled WGS sequence"/>
</dbReference>
<accession>A0ABN9Q1L6</accession>
<evidence type="ECO:0000256" key="4">
    <source>
        <dbReference type="ARBA" id="ARBA00038543"/>
    </source>
</evidence>
<reference evidence="11" key="1">
    <citation type="submission" date="2023-10" db="EMBL/GenBank/DDBJ databases">
        <authorList>
            <person name="Chen Y."/>
            <person name="Shah S."/>
            <person name="Dougan E. K."/>
            <person name="Thang M."/>
            <person name="Chan C."/>
        </authorList>
    </citation>
    <scope>NUCLEOTIDE SEQUENCE [LARGE SCALE GENOMIC DNA]</scope>
</reference>
<keyword evidence="12" id="KW-1185">Reference proteome</keyword>
<evidence type="ECO:0000259" key="10">
    <source>
        <dbReference type="PROSITE" id="PS50011"/>
    </source>
</evidence>
<evidence type="ECO:0000256" key="6">
    <source>
        <dbReference type="ARBA" id="ARBA00041902"/>
    </source>
</evidence>
<feature type="compositionally biased region" description="Low complexity" evidence="9">
    <location>
        <begin position="3200"/>
        <end position="3213"/>
    </location>
</feature>
<dbReference type="Pfam" id="PF02984">
    <property type="entry name" value="Cyclin_C"/>
    <property type="match status" value="1"/>
</dbReference>
<evidence type="ECO:0000256" key="8">
    <source>
        <dbReference type="SAM" id="Coils"/>
    </source>
</evidence>
<evidence type="ECO:0000256" key="9">
    <source>
        <dbReference type="SAM" id="MobiDB-lite"/>
    </source>
</evidence>
<keyword evidence="2" id="KW-0067">ATP-binding</keyword>
<name>A0ABN9Q1L6_9DINO</name>
<evidence type="ECO:0000256" key="7">
    <source>
        <dbReference type="ARBA" id="ARBA00042858"/>
    </source>
</evidence>
<dbReference type="InterPro" id="IPR006671">
    <property type="entry name" value="Cyclin_N"/>
</dbReference>
<feature type="coiled-coil region" evidence="8">
    <location>
        <begin position="1198"/>
        <end position="1260"/>
    </location>
</feature>
<feature type="region of interest" description="Disordered" evidence="9">
    <location>
        <begin position="2457"/>
        <end position="2492"/>
    </location>
</feature>
<feature type="region of interest" description="Disordered" evidence="9">
    <location>
        <begin position="1002"/>
        <end position="1026"/>
    </location>
</feature>
<comment type="caution">
    <text evidence="11">The sequence shown here is derived from an EMBL/GenBank/DDBJ whole genome shotgun (WGS) entry which is preliminary data.</text>
</comment>
<dbReference type="SUPFAM" id="SSF47954">
    <property type="entry name" value="Cyclin-like"/>
    <property type="match status" value="1"/>
</dbReference>